<comment type="subcellular location">
    <subcellularLocation>
        <location evidence="2">Membrane</location>
        <topology evidence="2">Multi-pass membrane protein</topology>
    </subcellularLocation>
</comment>
<evidence type="ECO:0000256" key="7">
    <source>
        <dbReference type="ARBA" id="ARBA00022771"/>
    </source>
</evidence>
<gene>
    <name evidence="17" type="ORF">M427DRAFT_26719</name>
</gene>
<feature type="region of interest" description="Disordered" evidence="13">
    <location>
        <begin position="466"/>
        <end position="489"/>
    </location>
</feature>
<evidence type="ECO:0000313" key="18">
    <source>
        <dbReference type="Proteomes" id="UP000070544"/>
    </source>
</evidence>
<organism evidence="17 18">
    <name type="scientific">Gonapodya prolifera (strain JEL478)</name>
    <name type="common">Monoblepharis prolifera</name>
    <dbReference type="NCBI Taxonomy" id="1344416"/>
    <lineage>
        <taxon>Eukaryota</taxon>
        <taxon>Fungi</taxon>
        <taxon>Fungi incertae sedis</taxon>
        <taxon>Chytridiomycota</taxon>
        <taxon>Chytridiomycota incertae sedis</taxon>
        <taxon>Monoblepharidomycetes</taxon>
        <taxon>Monoblepharidales</taxon>
        <taxon>Gonapodyaceae</taxon>
        <taxon>Gonapodya</taxon>
    </lineage>
</organism>
<keyword evidence="6" id="KW-0479">Metal-binding</keyword>
<evidence type="ECO:0000259" key="16">
    <source>
        <dbReference type="PROSITE" id="PS50089"/>
    </source>
</evidence>
<dbReference type="CDD" id="cd16473">
    <property type="entry name" value="RING-H2_RNF103"/>
    <property type="match status" value="1"/>
</dbReference>
<dbReference type="Pfam" id="PF13639">
    <property type="entry name" value="zf-RING_2"/>
    <property type="match status" value="1"/>
</dbReference>
<dbReference type="PANTHER" id="PTHR45977:SF4">
    <property type="entry name" value="RING-TYPE DOMAIN-CONTAINING PROTEIN"/>
    <property type="match status" value="1"/>
</dbReference>
<evidence type="ECO:0000256" key="6">
    <source>
        <dbReference type="ARBA" id="ARBA00022723"/>
    </source>
</evidence>
<dbReference type="SMART" id="SM00184">
    <property type="entry name" value="RING"/>
    <property type="match status" value="1"/>
</dbReference>
<evidence type="ECO:0000256" key="15">
    <source>
        <dbReference type="SAM" id="SignalP"/>
    </source>
</evidence>
<feature type="domain" description="RING-type" evidence="16">
    <location>
        <begin position="384"/>
        <end position="426"/>
    </location>
</feature>
<evidence type="ECO:0000256" key="8">
    <source>
        <dbReference type="ARBA" id="ARBA00022786"/>
    </source>
</evidence>
<dbReference type="AlphaFoldDB" id="A0A139AZB6"/>
<keyword evidence="8" id="KW-0833">Ubl conjugation pathway</keyword>
<keyword evidence="9" id="KW-0862">Zinc</keyword>
<dbReference type="InterPro" id="IPR013083">
    <property type="entry name" value="Znf_RING/FYVE/PHD"/>
</dbReference>
<evidence type="ECO:0000256" key="5">
    <source>
        <dbReference type="ARBA" id="ARBA00022692"/>
    </source>
</evidence>
<protein>
    <recommendedName>
        <fullName evidence="3">RING-type E3 ubiquitin transferase</fullName>
        <ecNumber evidence="3">2.3.2.27</ecNumber>
    </recommendedName>
</protein>
<sequence length="681" mass="73556">MWWIGSTLPRLAVALTLLLRWVDNGGAQSTQGMITEAVRVDVSPAVLVKSFSLLNGSEISLFSGSPKPDGAISGQFMPFTPDCPSVFSAAYPPTSPYTLPSTYNSFRAIVLLQASSLICHPDPVDGLQRILPRLLSLRNVAAVMVSLSSLGNNTLPPSIWDVAANISLASNSSSTLGNATLLAQKPVFWLSQDRATDIYFSFLSLAPPNGDYAVIPTRSSVYVFITTIGGDGLAAQSDSLYRSSVYVSASVTAALVMFGAGLWYINQTRRKRIRKRVMSRLAEVRMNNQTLYTLLTSGTPLNPIALTVEERALGRRIQPATIDQVVLKQLPTWRWSEPRPELPASLKATGDSSNSAEEENIDSNNLLASTAAGEAQEREKGEGCPICLEPYQANSVVRLLPCSHSFHSKCVDDWLAKRRGVCPLCRLDISTDGEWYQTRFAKTPPSNGSSAVGDTGMMSRARDVLRRAGIRSRPQERSTDVELGEQTNYGETAGAVARTDATQELLTPPAAYAPGSIPHLPQAAEESSDGASRDDVSSRTMVPGDTVPPPTNSNPISHPLSGPNTLVIPADVDADILFLAIHRKVARERARLATVASANGDTEFTPGTSPRSLSAEDQTLWLTLEDWDKELTRLDGGVEIEGAPPLRAWWSSPEDVGRRLLGFLVYPASGVIGRISRLRNG</sequence>
<keyword evidence="10 14" id="KW-1133">Transmembrane helix</keyword>
<proteinExistence type="predicted"/>
<evidence type="ECO:0000256" key="9">
    <source>
        <dbReference type="ARBA" id="ARBA00022833"/>
    </source>
</evidence>
<dbReference type="FunFam" id="3.30.40.10:FF:000388">
    <property type="entry name" value="Putative RING zinc finger domain superfamily protein"/>
    <property type="match status" value="1"/>
</dbReference>
<feature type="region of interest" description="Disordered" evidence="13">
    <location>
        <begin position="341"/>
        <end position="365"/>
    </location>
</feature>
<evidence type="ECO:0000256" key="3">
    <source>
        <dbReference type="ARBA" id="ARBA00012483"/>
    </source>
</evidence>
<reference evidence="17 18" key="1">
    <citation type="journal article" date="2015" name="Genome Biol. Evol.">
        <title>Phylogenomic analyses indicate that early fungi evolved digesting cell walls of algal ancestors of land plants.</title>
        <authorList>
            <person name="Chang Y."/>
            <person name="Wang S."/>
            <person name="Sekimoto S."/>
            <person name="Aerts A.L."/>
            <person name="Choi C."/>
            <person name="Clum A."/>
            <person name="LaButti K.M."/>
            <person name="Lindquist E.A."/>
            <person name="Yee Ngan C."/>
            <person name="Ohm R.A."/>
            <person name="Salamov A.A."/>
            <person name="Grigoriev I.V."/>
            <person name="Spatafora J.W."/>
            <person name="Berbee M.L."/>
        </authorList>
    </citation>
    <scope>NUCLEOTIDE SEQUENCE [LARGE SCALE GENOMIC DNA]</scope>
    <source>
        <strain evidence="17 18">JEL478</strain>
    </source>
</reference>
<dbReference type="GO" id="GO:0016567">
    <property type="term" value="P:protein ubiquitination"/>
    <property type="evidence" value="ECO:0007669"/>
    <property type="project" value="TreeGrafter"/>
</dbReference>
<dbReference type="GO" id="GO:0016020">
    <property type="term" value="C:membrane"/>
    <property type="evidence" value="ECO:0007669"/>
    <property type="project" value="UniProtKB-SubCell"/>
</dbReference>
<feature type="signal peptide" evidence="15">
    <location>
        <begin position="1"/>
        <end position="27"/>
    </location>
</feature>
<feature type="chain" id="PRO_5007296509" description="RING-type E3 ubiquitin transferase" evidence="15">
    <location>
        <begin position="28"/>
        <end position="681"/>
    </location>
</feature>
<feature type="transmembrane region" description="Helical" evidence="14">
    <location>
        <begin position="245"/>
        <end position="265"/>
    </location>
</feature>
<dbReference type="GO" id="GO:0008270">
    <property type="term" value="F:zinc ion binding"/>
    <property type="evidence" value="ECO:0007669"/>
    <property type="project" value="UniProtKB-KW"/>
</dbReference>
<comment type="catalytic activity">
    <reaction evidence="1">
        <text>S-ubiquitinyl-[E2 ubiquitin-conjugating enzyme]-L-cysteine + [acceptor protein]-L-lysine = [E2 ubiquitin-conjugating enzyme]-L-cysteine + N(6)-ubiquitinyl-[acceptor protein]-L-lysine.</text>
        <dbReference type="EC" id="2.3.2.27"/>
    </reaction>
</comment>
<dbReference type="PROSITE" id="PS50089">
    <property type="entry name" value="ZF_RING_2"/>
    <property type="match status" value="1"/>
</dbReference>
<evidence type="ECO:0000256" key="13">
    <source>
        <dbReference type="SAM" id="MobiDB-lite"/>
    </source>
</evidence>
<dbReference type="PANTHER" id="PTHR45977">
    <property type="entry name" value="TARGET OF ERK KINASE MPK-1"/>
    <property type="match status" value="1"/>
</dbReference>
<evidence type="ECO:0000256" key="4">
    <source>
        <dbReference type="ARBA" id="ARBA00022679"/>
    </source>
</evidence>
<dbReference type="EC" id="2.3.2.27" evidence="3"/>
<keyword evidence="4" id="KW-0808">Transferase</keyword>
<evidence type="ECO:0000256" key="11">
    <source>
        <dbReference type="ARBA" id="ARBA00023136"/>
    </source>
</evidence>
<evidence type="ECO:0000256" key="2">
    <source>
        <dbReference type="ARBA" id="ARBA00004141"/>
    </source>
</evidence>
<evidence type="ECO:0000256" key="1">
    <source>
        <dbReference type="ARBA" id="ARBA00000900"/>
    </source>
</evidence>
<keyword evidence="11 14" id="KW-0472">Membrane</keyword>
<dbReference type="SUPFAM" id="SSF57850">
    <property type="entry name" value="RING/U-box"/>
    <property type="match status" value="1"/>
</dbReference>
<name>A0A139AZB6_GONPJ</name>
<accession>A0A139AZB6</accession>
<dbReference type="Gene3D" id="3.30.40.10">
    <property type="entry name" value="Zinc/RING finger domain, C3HC4 (zinc finger)"/>
    <property type="match status" value="1"/>
</dbReference>
<evidence type="ECO:0000256" key="12">
    <source>
        <dbReference type="PROSITE-ProRule" id="PRU00175"/>
    </source>
</evidence>
<evidence type="ECO:0000256" key="14">
    <source>
        <dbReference type="SAM" id="Phobius"/>
    </source>
</evidence>
<keyword evidence="15" id="KW-0732">Signal</keyword>
<dbReference type="EMBL" id="KQ965731">
    <property type="protein sequence ID" value="KXS22057.1"/>
    <property type="molecule type" value="Genomic_DNA"/>
</dbReference>
<keyword evidence="5 14" id="KW-0812">Transmembrane</keyword>
<evidence type="ECO:0000313" key="17">
    <source>
        <dbReference type="EMBL" id="KXS22057.1"/>
    </source>
</evidence>
<dbReference type="GO" id="GO:0006511">
    <property type="term" value="P:ubiquitin-dependent protein catabolic process"/>
    <property type="evidence" value="ECO:0007669"/>
    <property type="project" value="TreeGrafter"/>
</dbReference>
<dbReference type="GO" id="GO:0061630">
    <property type="term" value="F:ubiquitin protein ligase activity"/>
    <property type="evidence" value="ECO:0007669"/>
    <property type="project" value="UniProtKB-EC"/>
</dbReference>
<feature type="region of interest" description="Disordered" evidence="13">
    <location>
        <begin position="509"/>
        <end position="560"/>
    </location>
</feature>
<dbReference type="OrthoDB" id="8062037at2759"/>
<evidence type="ECO:0000256" key="10">
    <source>
        <dbReference type="ARBA" id="ARBA00022989"/>
    </source>
</evidence>
<dbReference type="InterPro" id="IPR001841">
    <property type="entry name" value="Znf_RING"/>
</dbReference>
<dbReference type="Proteomes" id="UP000070544">
    <property type="component" value="Unassembled WGS sequence"/>
</dbReference>
<keyword evidence="18" id="KW-1185">Reference proteome</keyword>
<keyword evidence="7 12" id="KW-0863">Zinc-finger</keyword>
<dbReference type="STRING" id="1344416.A0A139AZB6"/>